<evidence type="ECO:0000256" key="2">
    <source>
        <dbReference type="SAM" id="SignalP"/>
    </source>
</evidence>
<gene>
    <name evidence="3" type="ORF">NUU61_009075</name>
</gene>
<evidence type="ECO:0000313" key="3">
    <source>
        <dbReference type="EMBL" id="KAJ5084496.1"/>
    </source>
</evidence>
<keyword evidence="2" id="KW-0732">Signal</keyword>
<protein>
    <submittedName>
        <fullName evidence="3">Uncharacterized protein</fullName>
    </submittedName>
</protein>
<evidence type="ECO:0000313" key="4">
    <source>
        <dbReference type="Proteomes" id="UP001141434"/>
    </source>
</evidence>
<feature type="chain" id="PRO_5040886795" evidence="2">
    <location>
        <begin position="22"/>
        <end position="120"/>
    </location>
</feature>
<dbReference type="EMBL" id="JAPMSZ010000011">
    <property type="protein sequence ID" value="KAJ5084496.1"/>
    <property type="molecule type" value="Genomic_DNA"/>
</dbReference>
<dbReference type="Proteomes" id="UP001141434">
    <property type="component" value="Unassembled WGS sequence"/>
</dbReference>
<evidence type="ECO:0000256" key="1">
    <source>
        <dbReference type="SAM" id="MobiDB-lite"/>
    </source>
</evidence>
<accession>A0A9W9JX14</accession>
<proteinExistence type="predicted"/>
<feature type="region of interest" description="Disordered" evidence="1">
    <location>
        <begin position="94"/>
        <end position="120"/>
    </location>
</feature>
<dbReference type="AlphaFoldDB" id="A0A9W9JX14"/>
<keyword evidence="4" id="KW-1185">Reference proteome</keyword>
<sequence>MVPRPTLLLLALAASAIGAPATQNDNAVDMKVPEQTPEQMANSDQGHVVVNVFGNFEVEPMCRANGRKCRLNASCCSGYCSWHQGYKCADRSAALEEEEGPLPEKGPDIEPMCRPNNTSK</sequence>
<feature type="signal peptide" evidence="2">
    <location>
        <begin position="1"/>
        <end position="21"/>
    </location>
</feature>
<reference evidence="3" key="2">
    <citation type="journal article" date="2023" name="IMA Fungus">
        <title>Comparative genomic study of the Penicillium genus elucidates a diverse pangenome and 15 lateral gene transfer events.</title>
        <authorList>
            <person name="Petersen C."/>
            <person name="Sorensen T."/>
            <person name="Nielsen M.R."/>
            <person name="Sondergaard T.E."/>
            <person name="Sorensen J.L."/>
            <person name="Fitzpatrick D.A."/>
            <person name="Frisvad J.C."/>
            <person name="Nielsen K.L."/>
        </authorList>
    </citation>
    <scope>NUCLEOTIDE SEQUENCE</scope>
    <source>
        <strain evidence="3">IBT 34128</strain>
    </source>
</reference>
<dbReference type="OrthoDB" id="4941037at2759"/>
<reference evidence="3" key="1">
    <citation type="submission" date="2022-11" db="EMBL/GenBank/DDBJ databases">
        <authorList>
            <person name="Petersen C."/>
        </authorList>
    </citation>
    <scope>NUCLEOTIDE SEQUENCE</scope>
    <source>
        <strain evidence="3">IBT 34128</strain>
    </source>
</reference>
<comment type="caution">
    <text evidence="3">The sequence shown here is derived from an EMBL/GenBank/DDBJ whole genome shotgun (WGS) entry which is preliminary data.</text>
</comment>
<dbReference type="RefSeq" id="XP_056507893.1">
    <property type="nucleotide sequence ID" value="XM_056659600.1"/>
</dbReference>
<dbReference type="GeneID" id="81398769"/>
<organism evidence="3 4">
    <name type="scientific">Penicillium alfredii</name>
    <dbReference type="NCBI Taxonomy" id="1506179"/>
    <lineage>
        <taxon>Eukaryota</taxon>
        <taxon>Fungi</taxon>
        <taxon>Dikarya</taxon>
        <taxon>Ascomycota</taxon>
        <taxon>Pezizomycotina</taxon>
        <taxon>Eurotiomycetes</taxon>
        <taxon>Eurotiomycetidae</taxon>
        <taxon>Eurotiales</taxon>
        <taxon>Aspergillaceae</taxon>
        <taxon>Penicillium</taxon>
    </lineage>
</organism>
<name>A0A9W9JX14_9EURO</name>